<dbReference type="InterPro" id="IPR045865">
    <property type="entry name" value="ACT-like_dom_sf"/>
</dbReference>
<dbReference type="InterPro" id="IPR036477">
    <property type="entry name" value="Formyl_transf_N_sf"/>
</dbReference>
<dbReference type="AlphaFoldDB" id="A0A2Z2HWN8"/>
<dbReference type="PRINTS" id="PR01575">
    <property type="entry name" value="FFH4HYDRLASE"/>
</dbReference>
<dbReference type="Proteomes" id="UP000250088">
    <property type="component" value="Chromosome"/>
</dbReference>
<dbReference type="Pfam" id="PF13740">
    <property type="entry name" value="ACT_6"/>
    <property type="match status" value="1"/>
</dbReference>
<feature type="region of interest" description="Disordered" evidence="3">
    <location>
        <begin position="297"/>
        <end position="316"/>
    </location>
</feature>
<keyword evidence="2" id="KW-0378">Hydrolase</keyword>
<dbReference type="GeneID" id="32893634"/>
<dbReference type="PROSITE" id="PS51671">
    <property type="entry name" value="ACT"/>
    <property type="match status" value="1"/>
</dbReference>
<reference evidence="6" key="1">
    <citation type="submission" date="2017-02" db="EMBL/GenBank/DDBJ databases">
        <title>Natronthermophilus aegyptiacus gen. nov.,sp. nov., an aerobic, extremely halophilic alkalithermophilic archaeon isolated from the athalassohaline Wadi An Natrun, Egypt.</title>
        <authorList>
            <person name="Zhao B."/>
        </authorList>
    </citation>
    <scope>NUCLEOTIDE SEQUENCE [LARGE SCALE GENOMIC DNA]</scope>
    <source>
        <strain evidence="6">JW/NM-HA 15</strain>
    </source>
</reference>
<keyword evidence="1" id="KW-0554">One-carbon metabolism</keyword>
<dbReference type="OrthoDB" id="27277at2157"/>
<dbReference type="SUPFAM" id="SSF55021">
    <property type="entry name" value="ACT-like"/>
    <property type="match status" value="1"/>
</dbReference>
<feature type="domain" description="ACT" evidence="4">
    <location>
        <begin position="7"/>
        <end position="83"/>
    </location>
</feature>
<dbReference type="GO" id="GO:0006189">
    <property type="term" value="P:'de novo' IMP biosynthetic process"/>
    <property type="evidence" value="ECO:0007669"/>
    <property type="project" value="InterPro"/>
</dbReference>
<evidence type="ECO:0000256" key="2">
    <source>
        <dbReference type="ARBA" id="ARBA00022801"/>
    </source>
</evidence>
<dbReference type="InterPro" id="IPR002376">
    <property type="entry name" value="Formyl_transf_N"/>
</dbReference>
<dbReference type="KEGG" id="naj:B1756_06110"/>
<dbReference type="EMBL" id="CP019893">
    <property type="protein sequence ID" value="ARS89364.1"/>
    <property type="molecule type" value="Genomic_DNA"/>
</dbReference>
<evidence type="ECO:0000313" key="6">
    <source>
        <dbReference type="Proteomes" id="UP000250088"/>
    </source>
</evidence>
<dbReference type="NCBIfam" id="NF004684">
    <property type="entry name" value="PRK06027.1"/>
    <property type="match status" value="1"/>
</dbReference>
<evidence type="ECO:0000259" key="4">
    <source>
        <dbReference type="PROSITE" id="PS51671"/>
    </source>
</evidence>
<dbReference type="GO" id="GO:0008864">
    <property type="term" value="F:formyltetrahydrofolate deformylase activity"/>
    <property type="evidence" value="ECO:0007669"/>
    <property type="project" value="InterPro"/>
</dbReference>
<name>A0A2Z2HWN8_9EURY</name>
<dbReference type="Gene3D" id="3.30.70.260">
    <property type="match status" value="1"/>
</dbReference>
<dbReference type="PANTHER" id="PTHR42706">
    <property type="entry name" value="FORMYLTETRAHYDROFOLATE DEFORMYLASE"/>
    <property type="match status" value="1"/>
</dbReference>
<dbReference type="Pfam" id="PF00551">
    <property type="entry name" value="Formyl_trans_N"/>
    <property type="match status" value="1"/>
</dbReference>
<accession>A0A2Z2HWN8</accession>
<evidence type="ECO:0000256" key="1">
    <source>
        <dbReference type="ARBA" id="ARBA00022563"/>
    </source>
</evidence>
<dbReference type="InterPro" id="IPR002912">
    <property type="entry name" value="ACT_dom"/>
</dbReference>
<organism evidence="5 6">
    <name type="scientific">Natrarchaeobaculum aegyptiacum</name>
    <dbReference type="NCBI Taxonomy" id="745377"/>
    <lineage>
        <taxon>Archaea</taxon>
        <taxon>Methanobacteriati</taxon>
        <taxon>Methanobacteriota</taxon>
        <taxon>Stenosarchaea group</taxon>
        <taxon>Halobacteria</taxon>
        <taxon>Halobacteriales</taxon>
        <taxon>Natrialbaceae</taxon>
        <taxon>Natrarchaeobaculum</taxon>
    </lineage>
</organism>
<keyword evidence="6" id="KW-1185">Reference proteome</keyword>
<dbReference type="PIRSF" id="PIRSF036480">
    <property type="entry name" value="FormyFH4_hydr"/>
    <property type="match status" value="1"/>
</dbReference>
<dbReference type="PANTHER" id="PTHR42706:SF1">
    <property type="entry name" value="FORMYLTETRAHYDROFOLATE DEFORMYLASE 2, MITOCHONDRIAL"/>
    <property type="match status" value="1"/>
</dbReference>
<dbReference type="GO" id="GO:0006730">
    <property type="term" value="P:one-carbon metabolic process"/>
    <property type="evidence" value="ECO:0007669"/>
    <property type="project" value="UniProtKB-KW"/>
</dbReference>
<evidence type="ECO:0000256" key="3">
    <source>
        <dbReference type="SAM" id="MobiDB-lite"/>
    </source>
</evidence>
<evidence type="ECO:0000313" key="5">
    <source>
        <dbReference type="EMBL" id="ARS89364.1"/>
    </source>
</evidence>
<dbReference type="RefSeq" id="WP_086887743.1">
    <property type="nucleotide sequence ID" value="NZ_CP019893.1"/>
</dbReference>
<proteinExistence type="predicted"/>
<dbReference type="SUPFAM" id="SSF53328">
    <property type="entry name" value="Formyltransferase"/>
    <property type="match status" value="1"/>
</dbReference>
<gene>
    <name evidence="5" type="ORF">B1756_06110</name>
</gene>
<dbReference type="Gene3D" id="3.40.50.170">
    <property type="entry name" value="Formyl transferase, N-terminal domain"/>
    <property type="match status" value="1"/>
</dbReference>
<sequence>MTTDVTEITVIGEDDTGLVARVTSLLFERGINIEDLDQAVRDGVFRMYLAVDTSEMVCTEEKLREALHELGDDLGLDVQVRFPADRETQQIAVLVTKESHCLEALFEAWANDELGADIGVVIGNHDDLEPLADQYGIPFHDIGDEGGQQNEDRLLDLLAEYDADLIVLARYMRILSPNVVFRYEDRIINIHPSLLPAFPGAEAYRQAVEEGVRIAGVTAHYVTTDLDQGPIITQRAFDVPDDADVAAVKRRGQPLEADALLEAVKLHLNGDVSVHRGRTTVRENGTAYQLGLPDELEEFTPDRPVDGLASAISDES</sequence>
<protein>
    <submittedName>
        <fullName evidence="5">Formyltetrahydrofolate deformylase</fullName>
    </submittedName>
</protein>
<dbReference type="InterPro" id="IPR004810">
    <property type="entry name" value="PurU"/>
</dbReference>